<organism evidence="2">
    <name type="scientific">Arundo donax</name>
    <name type="common">Giant reed</name>
    <name type="synonym">Donax arundinaceus</name>
    <dbReference type="NCBI Taxonomy" id="35708"/>
    <lineage>
        <taxon>Eukaryota</taxon>
        <taxon>Viridiplantae</taxon>
        <taxon>Streptophyta</taxon>
        <taxon>Embryophyta</taxon>
        <taxon>Tracheophyta</taxon>
        <taxon>Spermatophyta</taxon>
        <taxon>Magnoliopsida</taxon>
        <taxon>Liliopsida</taxon>
        <taxon>Poales</taxon>
        <taxon>Poaceae</taxon>
        <taxon>PACMAD clade</taxon>
        <taxon>Arundinoideae</taxon>
        <taxon>Arundineae</taxon>
        <taxon>Arundo</taxon>
    </lineage>
</organism>
<protein>
    <submittedName>
        <fullName evidence="2">Uncharacterized protein</fullName>
    </submittedName>
</protein>
<feature type="compositionally biased region" description="Polar residues" evidence="1">
    <location>
        <begin position="40"/>
        <end position="50"/>
    </location>
</feature>
<proteinExistence type="predicted"/>
<evidence type="ECO:0000256" key="1">
    <source>
        <dbReference type="SAM" id="MobiDB-lite"/>
    </source>
</evidence>
<sequence length="50" mass="5141">MTRTSSSPACRPGSRTTTSRRRRTGSSGKSGPAGSGRCTEASSPTGARWP</sequence>
<reference evidence="2" key="2">
    <citation type="journal article" date="2015" name="Data Brief">
        <title>Shoot transcriptome of the giant reed, Arundo donax.</title>
        <authorList>
            <person name="Barrero R.A."/>
            <person name="Guerrero F.D."/>
            <person name="Moolhuijzen P."/>
            <person name="Goolsby J.A."/>
            <person name="Tidwell J."/>
            <person name="Bellgard S.E."/>
            <person name="Bellgard M.I."/>
        </authorList>
    </citation>
    <scope>NUCLEOTIDE SEQUENCE</scope>
    <source>
        <tissue evidence="2">Shoot tissue taken approximately 20 cm above the soil surface</tissue>
    </source>
</reference>
<reference evidence="2" key="1">
    <citation type="submission" date="2014-09" db="EMBL/GenBank/DDBJ databases">
        <authorList>
            <person name="Magalhaes I.L.F."/>
            <person name="Oliveira U."/>
            <person name="Santos F.R."/>
            <person name="Vidigal T.H.D.A."/>
            <person name="Brescovit A.D."/>
            <person name="Santos A.J."/>
        </authorList>
    </citation>
    <scope>NUCLEOTIDE SEQUENCE</scope>
    <source>
        <tissue evidence="2">Shoot tissue taken approximately 20 cm above the soil surface</tissue>
    </source>
</reference>
<dbReference type="AlphaFoldDB" id="A0A0A9AA88"/>
<evidence type="ECO:0000313" key="2">
    <source>
        <dbReference type="EMBL" id="JAD46858.1"/>
    </source>
</evidence>
<dbReference type="EMBL" id="GBRH01251037">
    <property type="protein sequence ID" value="JAD46858.1"/>
    <property type="molecule type" value="Transcribed_RNA"/>
</dbReference>
<feature type="region of interest" description="Disordered" evidence="1">
    <location>
        <begin position="1"/>
        <end position="50"/>
    </location>
</feature>
<accession>A0A0A9AA88</accession>
<feature type="compositionally biased region" description="Low complexity" evidence="1">
    <location>
        <begin position="25"/>
        <end position="36"/>
    </location>
</feature>
<name>A0A0A9AA88_ARUDO</name>